<keyword evidence="2" id="KW-0472">Membrane</keyword>
<evidence type="ECO:0000256" key="1">
    <source>
        <dbReference type="SAM" id="MobiDB-lite"/>
    </source>
</evidence>
<dbReference type="InterPro" id="IPR058376">
    <property type="entry name" value="DUF8063"/>
</dbReference>
<proteinExistence type="predicted"/>
<dbReference type="OrthoDB" id="241866at2157"/>
<protein>
    <submittedName>
        <fullName evidence="3">Uncharacterized protein</fullName>
    </submittedName>
</protein>
<dbReference type="RefSeq" id="WP_170092777.1">
    <property type="nucleotide sequence ID" value="NZ_WOYG01000001.1"/>
</dbReference>
<organism evidence="3 4">
    <name type="scientific">Halomicrobium mukohataei</name>
    <dbReference type="NCBI Taxonomy" id="57705"/>
    <lineage>
        <taxon>Archaea</taxon>
        <taxon>Methanobacteriati</taxon>
        <taxon>Methanobacteriota</taxon>
        <taxon>Stenosarchaea group</taxon>
        <taxon>Halobacteria</taxon>
        <taxon>Halobacteriales</taxon>
        <taxon>Haloarculaceae</taxon>
        <taxon>Halomicrobium</taxon>
    </lineage>
</organism>
<keyword evidence="2" id="KW-0812">Transmembrane</keyword>
<feature type="transmembrane region" description="Helical" evidence="2">
    <location>
        <begin position="160"/>
        <end position="180"/>
    </location>
</feature>
<reference evidence="3" key="1">
    <citation type="submission" date="2019-12" db="EMBL/GenBank/DDBJ databases">
        <title>Whole-genome sequence of Halomicrobium mukohataei pws1.</title>
        <authorList>
            <person name="Verma D.K."/>
            <person name="Gopal K."/>
            <person name="Prasad E.S."/>
        </authorList>
    </citation>
    <scope>NUCLEOTIDE SEQUENCE</scope>
    <source>
        <strain evidence="3">Pws1</strain>
    </source>
</reference>
<dbReference type="Proteomes" id="UP000608662">
    <property type="component" value="Unassembled WGS sequence"/>
</dbReference>
<name>A0A847U8D8_9EURY</name>
<dbReference type="EMBL" id="WOYG01000001">
    <property type="protein sequence ID" value="NLV08816.1"/>
    <property type="molecule type" value="Genomic_DNA"/>
</dbReference>
<evidence type="ECO:0000313" key="3">
    <source>
        <dbReference type="EMBL" id="NLV08816.1"/>
    </source>
</evidence>
<accession>A0A847U8D8</accession>
<dbReference type="AlphaFoldDB" id="A0A847U8D8"/>
<evidence type="ECO:0000313" key="4">
    <source>
        <dbReference type="Proteomes" id="UP000608662"/>
    </source>
</evidence>
<dbReference type="Pfam" id="PF26259">
    <property type="entry name" value="DUF8063"/>
    <property type="match status" value="1"/>
</dbReference>
<evidence type="ECO:0000256" key="2">
    <source>
        <dbReference type="SAM" id="Phobius"/>
    </source>
</evidence>
<feature type="region of interest" description="Disordered" evidence="1">
    <location>
        <begin position="25"/>
        <end position="54"/>
    </location>
</feature>
<keyword evidence="2" id="KW-1133">Transmembrane helix</keyword>
<gene>
    <name evidence="3" type="ORF">GOC74_02555</name>
</gene>
<sequence>MRFLTLVMLAVVSLAVVAPVAATPTADSAANTTDIPNSEPTAQGADTDPTDTTRIDENTVLVDAEYRANESVALLTIRSKSVQTLTFSDGGQFRQGGKVPVITEPFRAGETATIEVSVTEVDGYVGVAISTENTRLYSEIVEQPSGGGLDILRALSSLQAWFAGVLVAFTWMVIAGYNVLRREDGSPRVAT</sequence>
<comment type="caution">
    <text evidence="3">The sequence shown here is derived from an EMBL/GenBank/DDBJ whole genome shotgun (WGS) entry which is preliminary data.</text>
</comment>
<feature type="compositionally biased region" description="Low complexity" evidence="1">
    <location>
        <begin position="25"/>
        <end position="34"/>
    </location>
</feature>